<protein>
    <recommendedName>
        <fullName evidence="1">Yippee domain-containing protein</fullName>
    </recommendedName>
</protein>
<dbReference type="PROSITE" id="PS51792">
    <property type="entry name" value="YIPPEE"/>
    <property type="match status" value="1"/>
</dbReference>
<dbReference type="EMBL" id="VEPZ02001325">
    <property type="protein sequence ID" value="KAE8680468.1"/>
    <property type="molecule type" value="Genomic_DNA"/>
</dbReference>
<keyword evidence="3" id="KW-1185">Reference proteome</keyword>
<sequence>MGERPPNTIRFPRNTPTGFLLCIHCRTHLAPLYDCLGSIEWPTPANGVIFRSAVNVRADRFGLFRHNIPMVYVRCNGCNRIIGEKIGVRDPPANRVYEGNYIFHLDHVLRWDGYDLRDPITSDLVLDNDGIP</sequence>
<feature type="domain" description="Yippee" evidence="1">
    <location>
        <begin position="18"/>
        <end position="112"/>
    </location>
</feature>
<comment type="caution">
    <text evidence="2">The sequence shown here is derived from an EMBL/GenBank/DDBJ whole genome shotgun (WGS) entry which is preliminary data.</text>
</comment>
<dbReference type="Proteomes" id="UP000436088">
    <property type="component" value="Unassembled WGS sequence"/>
</dbReference>
<proteinExistence type="predicted"/>
<dbReference type="AlphaFoldDB" id="A0A6A2YMA2"/>
<dbReference type="InterPro" id="IPR034751">
    <property type="entry name" value="Yippee"/>
</dbReference>
<accession>A0A6A2YMA2</accession>
<name>A0A6A2YMA2_HIBSY</name>
<reference evidence="2" key="1">
    <citation type="submission" date="2019-09" db="EMBL/GenBank/DDBJ databases">
        <title>Draft genome information of white flower Hibiscus syriacus.</title>
        <authorList>
            <person name="Kim Y.-M."/>
        </authorList>
    </citation>
    <scope>NUCLEOTIDE SEQUENCE [LARGE SCALE GENOMIC DNA]</scope>
    <source>
        <strain evidence="2">YM2019G1</strain>
    </source>
</reference>
<evidence type="ECO:0000313" key="2">
    <source>
        <dbReference type="EMBL" id="KAE8680468.1"/>
    </source>
</evidence>
<organism evidence="2 3">
    <name type="scientific">Hibiscus syriacus</name>
    <name type="common">Rose of Sharon</name>
    <dbReference type="NCBI Taxonomy" id="106335"/>
    <lineage>
        <taxon>Eukaryota</taxon>
        <taxon>Viridiplantae</taxon>
        <taxon>Streptophyta</taxon>
        <taxon>Embryophyta</taxon>
        <taxon>Tracheophyta</taxon>
        <taxon>Spermatophyta</taxon>
        <taxon>Magnoliopsida</taxon>
        <taxon>eudicotyledons</taxon>
        <taxon>Gunneridae</taxon>
        <taxon>Pentapetalae</taxon>
        <taxon>rosids</taxon>
        <taxon>malvids</taxon>
        <taxon>Malvales</taxon>
        <taxon>Malvaceae</taxon>
        <taxon>Malvoideae</taxon>
        <taxon>Hibiscus</taxon>
    </lineage>
</organism>
<evidence type="ECO:0000259" key="1">
    <source>
        <dbReference type="PROSITE" id="PS51792"/>
    </source>
</evidence>
<evidence type="ECO:0000313" key="3">
    <source>
        <dbReference type="Proteomes" id="UP000436088"/>
    </source>
</evidence>
<gene>
    <name evidence="2" type="ORF">F3Y22_tig00111388pilonHSYRG00124</name>
</gene>